<feature type="compositionally biased region" description="Basic residues" evidence="4">
    <location>
        <begin position="117"/>
        <end position="129"/>
    </location>
</feature>
<dbReference type="GeneID" id="28738807"/>
<dbReference type="Pfam" id="PF26185">
    <property type="entry name" value="Zuotin_N"/>
    <property type="match status" value="1"/>
</dbReference>
<feature type="compositionally biased region" description="Acidic residues" evidence="4">
    <location>
        <begin position="70"/>
        <end position="81"/>
    </location>
</feature>
<evidence type="ECO:0000256" key="2">
    <source>
        <dbReference type="ARBA" id="ARBA00022490"/>
    </source>
</evidence>
<dbReference type="SMART" id="SM00271">
    <property type="entry name" value="DnaJ"/>
    <property type="match status" value="1"/>
</dbReference>
<accession>A0A0N1HFM0</accession>
<dbReference type="Gene3D" id="1.10.287.110">
    <property type="entry name" value="DnaJ domain"/>
    <property type="match status" value="1"/>
</dbReference>
<feature type="region of interest" description="Disordered" evidence="4">
    <location>
        <begin position="111"/>
        <end position="136"/>
    </location>
</feature>
<dbReference type="InterPro" id="IPR044634">
    <property type="entry name" value="Zuotin/DnaJC2"/>
</dbReference>
<dbReference type="GO" id="GO:0005829">
    <property type="term" value="C:cytosol"/>
    <property type="evidence" value="ECO:0007669"/>
    <property type="project" value="TreeGrafter"/>
</dbReference>
<dbReference type="InterPro" id="IPR001623">
    <property type="entry name" value="DnaJ_domain"/>
</dbReference>
<dbReference type="OrthoDB" id="1690618at2759"/>
<dbReference type="AlphaFoldDB" id="A0A0N1HFM0"/>
<keyword evidence="7" id="KW-1185">Reference proteome</keyword>
<dbReference type="CDD" id="cd06257">
    <property type="entry name" value="DnaJ"/>
    <property type="match status" value="1"/>
</dbReference>
<proteinExistence type="predicted"/>
<dbReference type="InterPro" id="IPR042569">
    <property type="entry name" value="RAC_head_sf"/>
</dbReference>
<protein>
    <submittedName>
        <fullName evidence="6">Zuotin</fullName>
    </submittedName>
</protein>
<dbReference type="PANTHER" id="PTHR43999:SF1">
    <property type="entry name" value="DNAJ HOMOLOG SUBFAMILY C MEMBER 2"/>
    <property type="match status" value="1"/>
</dbReference>
<dbReference type="GO" id="GO:0030544">
    <property type="term" value="F:Hsp70 protein binding"/>
    <property type="evidence" value="ECO:0007669"/>
    <property type="project" value="InterPro"/>
</dbReference>
<dbReference type="EMBL" id="LFJN01000004">
    <property type="protein sequence ID" value="KPI44062.1"/>
    <property type="molecule type" value="Genomic_DNA"/>
</dbReference>
<dbReference type="InterPro" id="IPR058871">
    <property type="entry name" value="Zuotin_N"/>
</dbReference>
<dbReference type="GO" id="GO:0051083">
    <property type="term" value="P:'de novo' cotranslational protein folding"/>
    <property type="evidence" value="ECO:0007669"/>
    <property type="project" value="InterPro"/>
</dbReference>
<evidence type="ECO:0000313" key="6">
    <source>
        <dbReference type="EMBL" id="KPI44062.1"/>
    </source>
</evidence>
<dbReference type="SUPFAM" id="SSF46565">
    <property type="entry name" value="Chaperone J-domain"/>
    <property type="match status" value="1"/>
</dbReference>
<gene>
    <name evidence="6" type="ORF">AB675_6623</name>
</gene>
<dbReference type="InterPro" id="IPR054076">
    <property type="entry name" value="ZUO1-like_ZHD"/>
</dbReference>
<dbReference type="Pfam" id="PF00226">
    <property type="entry name" value="DnaJ"/>
    <property type="match status" value="1"/>
</dbReference>
<dbReference type="PROSITE" id="PS00636">
    <property type="entry name" value="DNAJ_1"/>
    <property type="match status" value="1"/>
</dbReference>
<sequence length="443" mass="50239">MATLALPQDWKSDEKTPNFKSIGSLSPAIDRKIEPFGAAFLAHARRQRHGRTFSEDDRIQALAKVKKTEDDDDGEISEPEDPLMLQRDAKDWKGQDHYAVLGLSKHRYRATDEQIKRAHRKKVLKHHPDKRAAAGQAENDSFFKCIQRAHETLTDPKTRRQFDSVDEAADVAPPTKKEMTSSSKSFFKKWNAFFESEARFSNKQPVPKIGDDKSTKEDVEEFYDFWYNFDSWRSFEYLDEDVPDDNADRDHKRHIEKKNRNARIKRKTEDTARLRNTVDTCLQNDERIKKFRQAASKNKNAKRLEKEAKEKKEAEDKAAAAAAAEKQKKEDEEKAKADKDAAKKSKEAAKTAVKKNKRVVKGAVKDVNYFSSGADASAAQVDAVLDDVDRILASTDPDELADLVSKLNVAGKDGEKVKGVFTERMSGLTSSGKVKEGDVKVFK</sequence>
<dbReference type="PANTHER" id="PTHR43999">
    <property type="entry name" value="DNAJ HOMOLOG SUBFAMILY C MEMBER 2"/>
    <property type="match status" value="1"/>
</dbReference>
<dbReference type="Pfam" id="PF21884">
    <property type="entry name" value="ZUO1-like_ZHD"/>
    <property type="match status" value="1"/>
</dbReference>
<feature type="compositionally biased region" description="Basic and acidic residues" evidence="4">
    <location>
        <begin position="325"/>
        <end position="349"/>
    </location>
</feature>
<feature type="compositionally biased region" description="Basic and acidic residues" evidence="4">
    <location>
        <begin position="302"/>
        <end position="318"/>
    </location>
</feature>
<dbReference type="Pfam" id="PF16717">
    <property type="entry name" value="RAC_head"/>
    <property type="match status" value="1"/>
</dbReference>
<comment type="caution">
    <text evidence="6">The sequence shown here is derived from an EMBL/GenBank/DDBJ whole genome shotgun (WGS) entry which is preliminary data.</text>
</comment>
<dbReference type="Proteomes" id="UP000038010">
    <property type="component" value="Unassembled WGS sequence"/>
</dbReference>
<dbReference type="VEuPathDB" id="FungiDB:AB675_6623"/>
<dbReference type="CDD" id="cd23953">
    <property type="entry name" value="zuotin_NTD"/>
    <property type="match status" value="1"/>
</dbReference>
<reference evidence="6 7" key="1">
    <citation type="submission" date="2015-06" db="EMBL/GenBank/DDBJ databases">
        <title>Draft genome of the ant-associated black yeast Phialophora attae CBS 131958.</title>
        <authorList>
            <person name="Moreno L.F."/>
            <person name="Stielow B.J."/>
            <person name="de Hoog S."/>
            <person name="Vicente V.A."/>
            <person name="Weiss V.A."/>
            <person name="de Vries M."/>
            <person name="Cruz L.M."/>
            <person name="Souza E.M."/>
        </authorList>
    </citation>
    <scope>NUCLEOTIDE SEQUENCE [LARGE SCALE GENOMIC DNA]</scope>
    <source>
        <strain evidence="6 7">CBS 131958</strain>
    </source>
</reference>
<feature type="region of interest" description="Disordered" evidence="4">
    <location>
        <begin position="244"/>
        <end position="271"/>
    </location>
</feature>
<feature type="region of interest" description="Disordered" evidence="4">
    <location>
        <begin position="293"/>
        <end position="355"/>
    </location>
</feature>
<dbReference type="STRING" id="1664694.A0A0N1HFM0"/>
<dbReference type="InterPro" id="IPR032003">
    <property type="entry name" value="RAC_head"/>
</dbReference>
<evidence type="ECO:0000256" key="4">
    <source>
        <dbReference type="SAM" id="MobiDB-lite"/>
    </source>
</evidence>
<feature type="compositionally biased region" description="Basic residues" evidence="4">
    <location>
        <begin position="251"/>
        <end position="266"/>
    </location>
</feature>
<evidence type="ECO:0000256" key="1">
    <source>
        <dbReference type="ARBA" id="ARBA00004496"/>
    </source>
</evidence>
<dbReference type="InterPro" id="IPR036869">
    <property type="entry name" value="J_dom_sf"/>
</dbReference>
<evidence type="ECO:0000313" key="7">
    <source>
        <dbReference type="Proteomes" id="UP000038010"/>
    </source>
</evidence>
<feature type="region of interest" description="Disordered" evidence="4">
    <location>
        <begin position="64"/>
        <end position="85"/>
    </location>
</feature>
<dbReference type="RefSeq" id="XP_018004025.1">
    <property type="nucleotide sequence ID" value="XM_018146927.1"/>
</dbReference>
<keyword evidence="2" id="KW-0963">Cytoplasm</keyword>
<comment type="subcellular location">
    <subcellularLocation>
        <location evidence="1">Cytoplasm</location>
    </subcellularLocation>
</comment>
<dbReference type="PROSITE" id="PS50076">
    <property type="entry name" value="DNAJ_2"/>
    <property type="match status" value="1"/>
</dbReference>
<keyword evidence="3" id="KW-0143">Chaperone</keyword>
<dbReference type="Gene3D" id="1.10.8.840">
    <property type="entry name" value="Ribosome-associated complex head domain"/>
    <property type="match status" value="1"/>
</dbReference>
<feature type="domain" description="J" evidence="5">
    <location>
        <begin position="96"/>
        <end position="166"/>
    </location>
</feature>
<dbReference type="GO" id="GO:0006450">
    <property type="term" value="P:regulation of translational fidelity"/>
    <property type="evidence" value="ECO:0007669"/>
    <property type="project" value="InterPro"/>
</dbReference>
<evidence type="ECO:0000256" key="3">
    <source>
        <dbReference type="ARBA" id="ARBA00023186"/>
    </source>
</evidence>
<organism evidence="6 7">
    <name type="scientific">Cyphellophora attinorum</name>
    <dbReference type="NCBI Taxonomy" id="1664694"/>
    <lineage>
        <taxon>Eukaryota</taxon>
        <taxon>Fungi</taxon>
        <taxon>Dikarya</taxon>
        <taxon>Ascomycota</taxon>
        <taxon>Pezizomycotina</taxon>
        <taxon>Eurotiomycetes</taxon>
        <taxon>Chaetothyriomycetidae</taxon>
        <taxon>Chaetothyriales</taxon>
        <taxon>Cyphellophoraceae</taxon>
        <taxon>Cyphellophora</taxon>
    </lineage>
</organism>
<dbReference type="GO" id="GO:0043022">
    <property type="term" value="F:ribosome binding"/>
    <property type="evidence" value="ECO:0007669"/>
    <property type="project" value="InterPro"/>
</dbReference>
<name>A0A0N1HFM0_9EURO</name>
<dbReference type="InterPro" id="IPR018253">
    <property type="entry name" value="DnaJ_domain_CS"/>
</dbReference>
<evidence type="ECO:0000259" key="5">
    <source>
        <dbReference type="PROSITE" id="PS50076"/>
    </source>
</evidence>